<dbReference type="SUPFAM" id="SSF102400">
    <property type="entry name" value="DNA polymerase III chi subunit"/>
    <property type="match status" value="1"/>
</dbReference>
<organism evidence="1 2">
    <name type="scientific">Gilvimarinus xylanilyticus</name>
    <dbReference type="NCBI Taxonomy" id="2944139"/>
    <lineage>
        <taxon>Bacteria</taxon>
        <taxon>Pseudomonadati</taxon>
        <taxon>Pseudomonadota</taxon>
        <taxon>Gammaproteobacteria</taxon>
        <taxon>Cellvibrionales</taxon>
        <taxon>Cellvibrionaceae</taxon>
        <taxon>Gilvimarinus</taxon>
    </lineage>
</organism>
<comment type="caution">
    <text evidence="1">The sequence shown here is derived from an EMBL/GenBank/DDBJ whole genome shotgun (WGS) entry which is preliminary data.</text>
</comment>
<dbReference type="RefSeq" id="WP_253967022.1">
    <property type="nucleotide sequence ID" value="NZ_JAMFTH010000001.1"/>
</dbReference>
<dbReference type="InterPro" id="IPR036768">
    <property type="entry name" value="PolIII_chi_sf"/>
</dbReference>
<sequence>MTRIDFYVLQTASESERWQFARRLIEKALGQGHQLLVCADSEQQRLSLGDALLTQQPEAYTPFRDIDEQDHGQPVVLTSGDDCAAQHDILINLGQTLPPYFSRFQRMIEIVIQDEQILQQTRSHWSHLKDRGYPIHHHKM</sequence>
<dbReference type="Proteomes" id="UP001139319">
    <property type="component" value="Unassembled WGS sequence"/>
</dbReference>
<reference evidence="1" key="2">
    <citation type="submission" date="2023-01" db="EMBL/GenBank/DDBJ databases">
        <title>Gilvimarinus xylanilyticus HB14 isolated from Caulerpa lentillifera aquaculture base in Hainan, China.</title>
        <authorList>
            <person name="Zhang Y.-J."/>
        </authorList>
    </citation>
    <scope>NUCLEOTIDE SEQUENCE</scope>
    <source>
        <strain evidence="1">HB14</strain>
    </source>
</reference>
<dbReference type="GO" id="GO:0003677">
    <property type="term" value="F:DNA binding"/>
    <property type="evidence" value="ECO:0007669"/>
    <property type="project" value="InterPro"/>
</dbReference>
<evidence type="ECO:0000313" key="2">
    <source>
        <dbReference type="Proteomes" id="UP001139319"/>
    </source>
</evidence>
<protein>
    <submittedName>
        <fullName evidence="1">DNA polymerase III subunit chi</fullName>
    </submittedName>
</protein>
<dbReference type="AlphaFoldDB" id="A0A9X2KTH2"/>
<gene>
    <name evidence="1" type="ORF">M6D89_05505</name>
</gene>
<proteinExistence type="predicted"/>
<reference evidence="1" key="1">
    <citation type="submission" date="2022-05" db="EMBL/GenBank/DDBJ databases">
        <authorList>
            <person name="Sun H.-N."/>
        </authorList>
    </citation>
    <scope>NUCLEOTIDE SEQUENCE</scope>
    <source>
        <strain evidence="1">HB14</strain>
    </source>
</reference>
<dbReference type="EMBL" id="JAMFTH010000001">
    <property type="protein sequence ID" value="MCP8898753.1"/>
    <property type="molecule type" value="Genomic_DNA"/>
</dbReference>
<dbReference type="GO" id="GO:0003887">
    <property type="term" value="F:DNA-directed DNA polymerase activity"/>
    <property type="evidence" value="ECO:0007669"/>
    <property type="project" value="InterPro"/>
</dbReference>
<dbReference type="Pfam" id="PF04364">
    <property type="entry name" value="DNA_pol3_chi"/>
    <property type="match status" value="1"/>
</dbReference>
<dbReference type="GO" id="GO:0032298">
    <property type="term" value="P:positive regulation of DNA-templated DNA replication initiation"/>
    <property type="evidence" value="ECO:0007669"/>
    <property type="project" value="TreeGrafter"/>
</dbReference>
<dbReference type="PANTHER" id="PTHR38767:SF1">
    <property type="entry name" value="DNA POLYMERASE III SUBUNIT CHI"/>
    <property type="match status" value="1"/>
</dbReference>
<dbReference type="InterPro" id="IPR007459">
    <property type="entry name" value="DNA_pol3_chi"/>
</dbReference>
<dbReference type="Gene3D" id="3.40.50.10110">
    <property type="entry name" value="DNA polymerase III subunit chi"/>
    <property type="match status" value="1"/>
</dbReference>
<dbReference type="PANTHER" id="PTHR38767">
    <property type="entry name" value="DNA POLYMERASE III SUBUNIT CHI"/>
    <property type="match status" value="1"/>
</dbReference>
<keyword evidence="2" id="KW-1185">Reference proteome</keyword>
<evidence type="ECO:0000313" key="1">
    <source>
        <dbReference type="EMBL" id="MCP8898753.1"/>
    </source>
</evidence>
<name>A0A9X2KTH2_9GAMM</name>
<accession>A0A9X2KTH2</accession>
<dbReference type="GO" id="GO:0006260">
    <property type="term" value="P:DNA replication"/>
    <property type="evidence" value="ECO:0007669"/>
    <property type="project" value="InterPro"/>
</dbReference>